<evidence type="ECO:0000313" key="3">
    <source>
        <dbReference type="Proteomes" id="UP001054252"/>
    </source>
</evidence>
<dbReference type="Proteomes" id="UP001054252">
    <property type="component" value="Unassembled WGS sequence"/>
</dbReference>
<evidence type="ECO:0000313" key="2">
    <source>
        <dbReference type="EMBL" id="GKV09409.1"/>
    </source>
</evidence>
<feature type="compositionally biased region" description="Gly residues" evidence="1">
    <location>
        <begin position="82"/>
        <end position="94"/>
    </location>
</feature>
<comment type="caution">
    <text evidence="2">The sequence shown here is derived from an EMBL/GenBank/DDBJ whole genome shotgun (WGS) entry which is preliminary data.</text>
</comment>
<accession>A0AAV5J462</accession>
<feature type="compositionally biased region" description="Acidic residues" evidence="1">
    <location>
        <begin position="100"/>
        <end position="109"/>
    </location>
</feature>
<gene>
    <name evidence="2" type="ORF">SLEP1_g20917</name>
</gene>
<sequence>MVRVVKGSLWTRWVGGEGERQERGLVRVEEQRTWRALVGLGVEVGGGWCGVEREALDPKANLVKSSDLEANLAEVGDMTLQGSGGKSRSIGGGFKRTQAAEEEDEATND</sequence>
<organism evidence="2 3">
    <name type="scientific">Rubroshorea leprosula</name>
    <dbReference type="NCBI Taxonomy" id="152421"/>
    <lineage>
        <taxon>Eukaryota</taxon>
        <taxon>Viridiplantae</taxon>
        <taxon>Streptophyta</taxon>
        <taxon>Embryophyta</taxon>
        <taxon>Tracheophyta</taxon>
        <taxon>Spermatophyta</taxon>
        <taxon>Magnoliopsida</taxon>
        <taxon>eudicotyledons</taxon>
        <taxon>Gunneridae</taxon>
        <taxon>Pentapetalae</taxon>
        <taxon>rosids</taxon>
        <taxon>malvids</taxon>
        <taxon>Malvales</taxon>
        <taxon>Dipterocarpaceae</taxon>
        <taxon>Rubroshorea</taxon>
    </lineage>
</organism>
<name>A0AAV5J462_9ROSI</name>
<keyword evidence="3" id="KW-1185">Reference proteome</keyword>
<protein>
    <submittedName>
        <fullName evidence="2">Uncharacterized protein</fullName>
    </submittedName>
</protein>
<dbReference type="EMBL" id="BPVZ01000030">
    <property type="protein sequence ID" value="GKV09409.1"/>
    <property type="molecule type" value="Genomic_DNA"/>
</dbReference>
<evidence type="ECO:0000256" key="1">
    <source>
        <dbReference type="SAM" id="MobiDB-lite"/>
    </source>
</evidence>
<reference evidence="2 3" key="1">
    <citation type="journal article" date="2021" name="Commun. Biol.">
        <title>The genome of Shorea leprosula (Dipterocarpaceae) highlights the ecological relevance of drought in aseasonal tropical rainforests.</title>
        <authorList>
            <person name="Ng K.K.S."/>
            <person name="Kobayashi M.J."/>
            <person name="Fawcett J.A."/>
            <person name="Hatakeyama M."/>
            <person name="Paape T."/>
            <person name="Ng C.H."/>
            <person name="Ang C.C."/>
            <person name="Tnah L.H."/>
            <person name="Lee C.T."/>
            <person name="Nishiyama T."/>
            <person name="Sese J."/>
            <person name="O'Brien M.J."/>
            <person name="Copetti D."/>
            <person name="Mohd Noor M.I."/>
            <person name="Ong R.C."/>
            <person name="Putra M."/>
            <person name="Sireger I.Z."/>
            <person name="Indrioko S."/>
            <person name="Kosugi Y."/>
            <person name="Izuno A."/>
            <person name="Isagi Y."/>
            <person name="Lee S.L."/>
            <person name="Shimizu K.K."/>
        </authorList>
    </citation>
    <scope>NUCLEOTIDE SEQUENCE [LARGE SCALE GENOMIC DNA]</scope>
    <source>
        <strain evidence="2">214</strain>
    </source>
</reference>
<proteinExistence type="predicted"/>
<dbReference type="AlphaFoldDB" id="A0AAV5J462"/>
<feature type="region of interest" description="Disordered" evidence="1">
    <location>
        <begin position="79"/>
        <end position="109"/>
    </location>
</feature>